<reference evidence="3" key="1">
    <citation type="submission" date="2016-10" db="EMBL/GenBank/DDBJ databases">
        <title>Comparative genomics uncovers the prolific and rare metabolic potential of the cyanobacterial genus Moorea.</title>
        <authorList>
            <person name="Leao T."/>
            <person name="Castelao G."/>
            <person name="Korobeynikov A."/>
            <person name="Monroe E.A."/>
            <person name="Podell S."/>
            <person name="Glukhov E."/>
            <person name="Allen E."/>
            <person name="Gerwick W.H."/>
            <person name="Gerwick L."/>
        </authorList>
    </citation>
    <scope>NUCLEOTIDE SEQUENCE [LARGE SCALE GENOMIC DNA]</scope>
    <source>
        <strain evidence="3">JHB</strain>
    </source>
</reference>
<evidence type="ECO:0000256" key="1">
    <source>
        <dbReference type="SAM" id="MobiDB-lite"/>
    </source>
</evidence>
<evidence type="ECO:0000313" key="3">
    <source>
        <dbReference type="Proteomes" id="UP000176944"/>
    </source>
</evidence>
<dbReference type="InterPro" id="IPR021705">
    <property type="entry name" value="DUF3288"/>
</dbReference>
<evidence type="ECO:0000313" key="2">
    <source>
        <dbReference type="EMBL" id="AOY85015.2"/>
    </source>
</evidence>
<feature type="region of interest" description="Disordered" evidence="1">
    <location>
        <begin position="1"/>
        <end position="22"/>
    </location>
</feature>
<sequence length="102" mass="12182">MEALTEMEGNQDQQHPQEKRDREIVNRLLQQQPNEYNLAELARLRIRYDSFPGARAIQRDLDLLLQRWQLTEQQLFEKTLTIHQAGKAYRRDNSSGNKDDWT</sequence>
<dbReference type="Proteomes" id="UP000176944">
    <property type="component" value="Chromosome"/>
</dbReference>
<name>A0A1D9GC24_MOOP1</name>
<protein>
    <submittedName>
        <fullName evidence="2">DUF3288 family protein</fullName>
    </submittedName>
</protein>
<dbReference type="AlphaFoldDB" id="A0A1D9GC24"/>
<dbReference type="Pfam" id="PF11691">
    <property type="entry name" value="DUF3288"/>
    <property type="match status" value="1"/>
</dbReference>
<accession>A0A1D9GC24</accession>
<proteinExistence type="predicted"/>
<organism evidence="2 3">
    <name type="scientific">Moorena producens (strain JHB)</name>
    <dbReference type="NCBI Taxonomy" id="1454205"/>
    <lineage>
        <taxon>Bacteria</taxon>
        <taxon>Bacillati</taxon>
        <taxon>Cyanobacteriota</taxon>
        <taxon>Cyanophyceae</taxon>
        <taxon>Coleofasciculales</taxon>
        <taxon>Coleofasciculaceae</taxon>
        <taxon>Moorena</taxon>
    </lineage>
</organism>
<dbReference type="EMBL" id="CP017708">
    <property type="protein sequence ID" value="AOY85015.2"/>
    <property type="molecule type" value="Genomic_DNA"/>
</dbReference>
<gene>
    <name evidence="2" type="ORF">BJP36_33225</name>
</gene>